<reference evidence="1" key="1">
    <citation type="submission" date="2019-05" db="EMBL/GenBank/DDBJ databases">
        <authorList>
            <person name="Naeem R."/>
            <person name="Antony C."/>
            <person name="Guan Q."/>
        </authorList>
    </citation>
    <scope>NUCLEOTIDE SEQUENCE</scope>
    <source>
        <strain evidence="1">2</strain>
    </source>
</reference>
<evidence type="ECO:0000313" key="1">
    <source>
        <dbReference type="EMBL" id="VTP01259.1"/>
    </source>
</evidence>
<dbReference type="AlphaFoldDB" id="A0A653EV94"/>
<sequence length="62" mass="6626">MGLGDLAGYPGVGLADFDKRPAAGQQVQRPVDEVSGEAVEHHVHALVVGRSGECFDEIERPR</sequence>
<organism evidence="1">
    <name type="scientific">Mycobacterium riyadhense</name>
    <dbReference type="NCBI Taxonomy" id="486698"/>
    <lineage>
        <taxon>Bacteria</taxon>
        <taxon>Bacillati</taxon>
        <taxon>Actinomycetota</taxon>
        <taxon>Actinomycetes</taxon>
        <taxon>Mycobacteriales</taxon>
        <taxon>Mycobacteriaceae</taxon>
        <taxon>Mycobacterium</taxon>
    </lineage>
</organism>
<dbReference type="EMBL" id="LR589114">
    <property type="protein sequence ID" value="VTP01259.1"/>
    <property type="molecule type" value="Genomic_DNA"/>
</dbReference>
<protein>
    <submittedName>
        <fullName evidence="1">Uncharacterized protein</fullName>
    </submittedName>
</protein>
<name>A0A653EV94_9MYCO</name>
<gene>
    <name evidence="1" type="ORF">BIN_B_03952</name>
</gene>
<proteinExistence type="predicted"/>
<accession>A0A653EV94</accession>